<keyword evidence="3 7" id="KW-0223">Dioxygenase</keyword>
<dbReference type="EMBL" id="JBHPON010000001">
    <property type="protein sequence ID" value="MFC6035633.1"/>
    <property type="molecule type" value="Genomic_DNA"/>
</dbReference>
<keyword evidence="2" id="KW-0479">Metal-binding</keyword>
<accession>A0ABW1KY65</accession>
<evidence type="ECO:0000313" key="8">
    <source>
        <dbReference type="Proteomes" id="UP001596116"/>
    </source>
</evidence>
<dbReference type="InterPro" id="IPR003819">
    <property type="entry name" value="TauD/TfdA-like"/>
</dbReference>
<dbReference type="Pfam" id="PF02668">
    <property type="entry name" value="TauD"/>
    <property type="match status" value="1"/>
</dbReference>
<dbReference type="Proteomes" id="UP001596116">
    <property type="component" value="Unassembled WGS sequence"/>
</dbReference>
<evidence type="ECO:0000313" key="7">
    <source>
        <dbReference type="EMBL" id="MFC6035633.1"/>
    </source>
</evidence>
<evidence type="ECO:0000256" key="4">
    <source>
        <dbReference type="ARBA" id="ARBA00023002"/>
    </source>
</evidence>
<proteinExistence type="inferred from homology"/>
<comment type="similarity">
    <text evidence="1">Belongs to the TfdA dioxygenase family.</text>
</comment>
<dbReference type="SUPFAM" id="SSF51197">
    <property type="entry name" value="Clavaminate synthase-like"/>
    <property type="match status" value="1"/>
</dbReference>
<feature type="domain" description="TauD/TfdA-like" evidence="6">
    <location>
        <begin position="5"/>
        <end position="284"/>
    </location>
</feature>
<protein>
    <submittedName>
        <fullName evidence="7">TauD/TfdA dioxygenase family protein</fullName>
    </submittedName>
</protein>
<dbReference type="InterPro" id="IPR042098">
    <property type="entry name" value="TauD-like_sf"/>
</dbReference>
<evidence type="ECO:0000256" key="3">
    <source>
        <dbReference type="ARBA" id="ARBA00022964"/>
    </source>
</evidence>
<dbReference type="RefSeq" id="WP_379878925.1">
    <property type="nucleotide sequence ID" value="NZ_JBHPON010000001.1"/>
</dbReference>
<comment type="caution">
    <text evidence="7">The sequence shown here is derived from an EMBL/GenBank/DDBJ whole genome shotgun (WGS) entry which is preliminary data.</text>
</comment>
<evidence type="ECO:0000256" key="1">
    <source>
        <dbReference type="ARBA" id="ARBA00005896"/>
    </source>
</evidence>
<dbReference type="PANTHER" id="PTHR43779:SF3">
    <property type="entry name" value="(3R)-3-[(CARBOXYMETHYL)AMINO]FATTY ACID OXYGENASE_DECARBOXYLASE"/>
    <property type="match status" value="1"/>
</dbReference>
<evidence type="ECO:0000259" key="6">
    <source>
        <dbReference type="Pfam" id="PF02668"/>
    </source>
</evidence>
<name>A0ABW1KY65_9PROT</name>
<keyword evidence="4" id="KW-0560">Oxidoreductase</keyword>
<organism evidence="7 8">
    <name type="scientific">Hyphococcus aureus</name>
    <dbReference type="NCBI Taxonomy" id="2666033"/>
    <lineage>
        <taxon>Bacteria</taxon>
        <taxon>Pseudomonadati</taxon>
        <taxon>Pseudomonadota</taxon>
        <taxon>Alphaproteobacteria</taxon>
        <taxon>Parvularculales</taxon>
        <taxon>Parvularculaceae</taxon>
        <taxon>Hyphococcus</taxon>
    </lineage>
</organism>
<evidence type="ECO:0000256" key="5">
    <source>
        <dbReference type="ARBA" id="ARBA00023004"/>
    </source>
</evidence>
<evidence type="ECO:0000256" key="2">
    <source>
        <dbReference type="ARBA" id="ARBA00022723"/>
    </source>
</evidence>
<sequence length="298" mass="34085">MNVNIRPLHPIFAAELTGANLAVPPTPEFVETVERVMAKYALTVIRDANISDEEHIRFSRAFGPLELPPGLDRFDSNGAPKKRIAAELYDISNLDENNEIIPRNSERRRLAKATERFHTDSSFHLMPTKWSLLRGHIIPPVGGDTHFIDTRAVYDELPQKMKDHIEDLVVVHDFWRGRELLGATGITEEMRRTMPAVNHPLVRTLPYGRRALYIGGHASGIVGWPEDEALGLLDELYDFATQERFIYAHKWRQGDMVIWDNRCTLHRATPLETDDYKRDVRRATVNEYGPERSAEVVA</sequence>
<reference evidence="7 8" key="1">
    <citation type="submission" date="2024-09" db="EMBL/GenBank/DDBJ databases">
        <authorList>
            <person name="Zhang Z.-H."/>
        </authorList>
    </citation>
    <scope>NUCLEOTIDE SEQUENCE [LARGE SCALE GENOMIC DNA]</scope>
    <source>
        <strain evidence="7 8">HHTR114</strain>
    </source>
</reference>
<dbReference type="GO" id="GO:0051213">
    <property type="term" value="F:dioxygenase activity"/>
    <property type="evidence" value="ECO:0007669"/>
    <property type="project" value="UniProtKB-KW"/>
</dbReference>
<keyword evidence="5" id="KW-0408">Iron</keyword>
<gene>
    <name evidence="7" type="ORF">ACFMB1_08775</name>
</gene>
<dbReference type="Gene3D" id="3.60.130.10">
    <property type="entry name" value="Clavaminate synthase-like"/>
    <property type="match status" value="1"/>
</dbReference>
<dbReference type="PANTHER" id="PTHR43779">
    <property type="entry name" value="DIOXYGENASE RV0097-RELATED"/>
    <property type="match status" value="1"/>
</dbReference>
<dbReference type="InterPro" id="IPR051178">
    <property type="entry name" value="TfdA_dioxygenase"/>
</dbReference>
<keyword evidence="8" id="KW-1185">Reference proteome</keyword>